<dbReference type="RefSeq" id="WP_250916308.1">
    <property type="nucleotide sequence ID" value="NZ_JAMXLX010000011.1"/>
</dbReference>
<dbReference type="AlphaFoldDB" id="A0AAJ1C2Q2"/>
<dbReference type="Pfam" id="PF20155">
    <property type="entry name" value="TMP_3"/>
    <property type="match status" value="1"/>
</dbReference>
<gene>
    <name evidence="4" type="ORF">NBH21_23655</name>
</gene>
<evidence type="ECO:0000256" key="2">
    <source>
        <dbReference type="SAM" id="MobiDB-lite"/>
    </source>
</evidence>
<dbReference type="InterPro" id="IPR013491">
    <property type="entry name" value="Tape_meas_N"/>
</dbReference>
<dbReference type="NCBIfam" id="TIGR02675">
    <property type="entry name" value="tape_meas_nterm"/>
    <property type="match status" value="1"/>
</dbReference>
<keyword evidence="1" id="KW-0175">Coiled coil</keyword>
<name>A0AAJ1C2Q2_9HYPH</name>
<proteinExistence type="predicted"/>
<evidence type="ECO:0000313" key="4">
    <source>
        <dbReference type="EMBL" id="MCO5959778.1"/>
    </source>
</evidence>
<feature type="compositionally biased region" description="Gly residues" evidence="2">
    <location>
        <begin position="441"/>
        <end position="450"/>
    </location>
</feature>
<reference evidence="4" key="1">
    <citation type="submission" date="2022-06" db="EMBL/GenBank/DDBJ databases">
        <authorList>
            <person name="Sun Q."/>
        </authorList>
    </citation>
    <scope>NUCLEOTIDE SEQUENCE</scope>
    <source>
        <strain evidence="4">S101</strain>
    </source>
</reference>
<sequence>MAAQDLERLVVQLSADIKKYENAMNRAQGITNRQLGSIQKKANTVGNGIGASFARAGAQIAAAFAAQASLAAAQELVDAATRISNALKVAGLAGSELEKVYQALFASAQKNAAPIESLVTLYSRLALTQKELGVTSEELVGFADKVALALRVGGIDAQAASGALLQLSQALGGGTVRAEEFNSVLEGAPTIAQAVAAGLKEAGGSVAKLRQLVVDGKISSEAFFRAFEAGSVMLDGKAASSVLTVGQQYERLRNTLINVAGRINEATGASDKAGAALGRLGGAVEVLGDIIVRIANGPIGTLLGKLDELDEKARSVLGFLANFSLNDEIFNALIAPEVNTAPAEEDIGSLEKELKTLQERIALNTELGFDNTGAIARINEVTDAINRMRAAGGDGGLTPGAIQDYAARNDIGQAAPKTGRLPAAVTVNPVSTSDFAPPVSRGGGSGGRTGGKSKVSDFQREIEQIREKTAALQAETAAQAGLNPLVDDYGYAMERARTEQELLAAAEKAGLAITPQLKANIAQLAEGYAQASVEAQRLQESQEAVRQAAEDFRSTGKDVASGFINDLRQGKSAAEALANALNKVVDKLIDVALNAAFGLGGGGGLGGGFLGRLFSIFGFADGGYTGSASVDFKERIAA</sequence>
<accession>A0AAJ1C2Q2</accession>
<comment type="caution">
    <text evidence="4">The sequence shown here is derived from an EMBL/GenBank/DDBJ whole genome shotgun (WGS) entry which is preliminary data.</text>
</comment>
<dbReference type="Proteomes" id="UP001155380">
    <property type="component" value="Unassembled WGS sequence"/>
</dbReference>
<evidence type="ECO:0000259" key="3">
    <source>
        <dbReference type="Pfam" id="PF20155"/>
    </source>
</evidence>
<feature type="coiled-coil region" evidence="1">
    <location>
        <begin position="3"/>
        <end position="30"/>
    </location>
</feature>
<feature type="domain" description="Tape measure protein N-terminal" evidence="3">
    <location>
        <begin position="73"/>
        <end position="265"/>
    </location>
</feature>
<evidence type="ECO:0000313" key="5">
    <source>
        <dbReference type="Proteomes" id="UP001155380"/>
    </source>
</evidence>
<protein>
    <submittedName>
        <fullName evidence="4">Tape measure protein</fullName>
    </submittedName>
</protein>
<organism evidence="4 5">
    <name type="scientific">Ciceribacter sichuanensis</name>
    <dbReference type="NCBI Taxonomy" id="2949647"/>
    <lineage>
        <taxon>Bacteria</taxon>
        <taxon>Pseudomonadati</taxon>
        <taxon>Pseudomonadota</taxon>
        <taxon>Alphaproteobacteria</taxon>
        <taxon>Hyphomicrobiales</taxon>
        <taxon>Rhizobiaceae</taxon>
        <taxon>Ciceribacter</taxon>
    </lineage>
</organism>
<feature type="region of interest" description="Disordered" evidence="2">
    <location>
        <begin position="432"/>
        <end position="454"/>
    </location>
</feature>
<evidence type="ECO:0000256" key="1">
    <source>
        <dbReference type="SAM" id="Coils"/>
    </source>
</evidence>
<dbReference type="EMBL" id="JAMXLX010000011">
    <property type="protein sequence ID" value="MCO5959778.1"/>
    <property type="molecule type" value="Genomic_DNA"/>
</dbReference>